<name>A0AAU9D3E4_9LACO</name>
<keyword evidence="2" id="KW-0812">Transmembrane</keyword>
<dbReference type="InterPro" id="IPR039261">
    <property type="entry name" value="FNR_nucleotide-bd"/>
</dbReference>
<feature type="transmembrane region" description="Helical" evidence="2">
    <location>
        <begin position="7"/>
        <end position="28"/>
    </location>
</feature>
<dbReference type="Proteomes" id="UP001321804">
    <property type="component" value="Chromosome"/>
</dbReference>
<feature type="domain" description="FAD-binding FR-type" evidence="3">
    <location>
        <begin position="207"/>
        <end position="306"/>
    </location>
</feature>
<dbReference type="SUPFAM" id="SSF52343">
    <property type="entry name" value="Ferredoxin reductase-like, C-terminal NADP-linked domain"/>
    <property type="match status" value="1"/>
</dbReference>
<evidence type="ECO:0000313" key="5">
    <source>
        <dbReference type="Proteomes" id="UP001321804"/>
    </source>
</evidence>
<dbReference type="Pfam" id="PF08022">
    <property type="entry name" value="FAD_binding_8"/>
    <property type="match status" value="1"/>
</dbReference>
<proteinExistence type="predicted"/>
<dbReference type="PROSITE" id="PS51384">
    <property type="entry name" value="FAD_FR"/>
    <property type="match status" value="1"/>
</dbReference>
<gene>
    <name evidence="4" type="ORF">KIMC2_16180</name>
</gene>
<dbReference type="InterPro" id="IPR017938">
    <property type="entry name" value="Riboflavin_synthase-like_b-brl"/>
</dbReference>
<dbReference type="InterPro" id="IPR017927">
    <property type="entry name" value="FAD-bd_FR_type"/>
</dbReference>
<keyword evidence="5" id="KW-1185">Reference proteome</keyword>
<dbReference type="KEGG" id="xak:KIMC2_16180"/>
<evidence type="ECO:0000259" key="3">
    <source>
        <dbReference type="PROSITE" id="PS51384"/>
    </source>
</evidence>
<feature type="transmembrane region" description="Helical" evidence="2">
    <location>
        <begin position="71"/>
        <end position="92"/>
    </location>
</feature>
<feature type="transmembrane region" description="Helical" evidence="2">
    <location>
        <begin position="40"/>
        <end position="59"/>
    </location>
</feature>
<protein>
    <recommendedName>
        <fullName evidence="3">FAD-binding FR-type domain-containing protein</fullName>
    </recommendedName>
</protein>
<reference evidence="4 5" key="1">
    <citation type="journal article" date="2023" name="Microbiol. Spectr.">
        <title>Symbiosis of Carpenter Bees with Uncharacterized Lactic Acid Bacteria Showing NAD Auxotrophy.</title>
        <authorList>
            <person name="Kawasaki S."/>
            <person name="Ozawa K."/>
            <person name="Mori T."/>
            <person name="Yamamoto A."/>
            <person name="Ito M."/>
            <person name="Ohkuma M."/>
            <person name="Sakamoto M."/>
            <person name="Matsutani M."/>
        </authorList>
    </citation>
    <scope>NUCLEOTIDE SEQUENCE [LARGE SCALE GENOMIC DNA]</scope>
    <source>
        <strain evidence="4 5">KimC2</strain>
    </source>
</reference>
<organism evidence="4 5">
    <name type="scientific">Xylocopilactobacillus apis</name>
    <dbReference type="NCBI Taxonomy" id="2932183"/>
    <lineage>
        <taxon>Bacteria</taxon>
        <taxon>Bacillati</taxon>
        <taxon>Bacillota</taxon>
        <taxon>Bacilli</taxon>
        <taxon>Lactobacillales</taxon>
        <taxon>Lactobacillaceae</taxon>
        <taxon>Xylocopilactobacillus</taxon>
    </lineage>
</organism>
<accession>A0AAU9D3E4</accession>
<keyword evidence="1" id="KW-0560">Oxidoreductase</keyword>
<dbReference type="PANTHER" id="PTHR11972">
    <property type="entry name" value="NADPH OXIDASE"/>
    <property type="match status" value="1"/>
</dbReference>
<dbReference type="InterPro" id="IPR013112">
    <property type="entry name" value="FAD-bd_8"/>
</dbReference>
<dbReference type="InterPro" id="IPR050369">
    <property type="entry name" value="RBOH/FRE"/>
</dbReference>
<dbReference type="Gene3D" id="2.40.30.10">
    <property type="entry name" value="Translation factors"/>
    <property type="match status" value="1"/>
</dbReference>
<dbReference type="AlphaFoldDB" id="A0AAU9D3E4"/>
<evidence type="ECO:0000256" key="2">
    <source>
        <dbReference type="SAM" id="Phobius"/>
    </source>
</evidence>
<dbReference type="RefSeq" id="WP_317695792.1">
    <property type="nucleotide sequence ID" value="NZ_AP026801.1"/>
</dbReference>
<dbReference type="GO" id="GO:0016491">
    <property type="term" value="F:oxidoreductase activity"/>
    <property type="evidence" value="ECO:0007669"/>
    <property type="project" value="UniProtKB-KW"/>
</dbReference>
<keyword evidence="2" id="KW-1133">Transmembrane helix</keyword>
<evidence type="ECO:0000256" key="1">
    <source>
        <dbReference type="ARBA" id="ARBA00023002"/>
    </source>
</evidence>
<dbReference type="GO" id="GO:0005886">
    <property type="term" value="C:plasma membrane"/>
    <property type="evidence" value="ECO:0007669"/>
    <property type="project" value="TreeGrafter"/>
</dbReference>
<feature type="transmembrane region" description="Helical" evidence="2">
    <location>
        <begin position="152"/>
        <end position="171"/>
    </location>
</feature>
<dbReference type="EMBL" id="AP026801">
    <property type="protein sequence ID" value="BDR57056.1"/>
    <property type="molecule type" value="Genomic_DNA"/>
</dbReference>
<feature type="transmembrane region" description="Helical" evidence="2">
    <location>
        <begin position="112"/>
        <end position="131"/>
    </location>
</feature>
<sequence length="426" mass="48942">MLKKHPVALELVWFICLILFPLPLILLLNTEMSTTTGTQILIIDSGLVAYSWWLAEVLLSTRPRWLDRLIGLPSLYFVHSLLGAGSLILAFVHHQFMTSMGYWIQLTGNIAWYLLIFGIIYASIFLSGWFVDRFRWAAQLKQKFEKVFKHQLSIWLHRLNLIVIIAIWLHVHLIGRINFHLGFMLVFDTYTVLTLACYLWKKWILEMNYWQGKLVENASLSSQTRRLVIDFGSNKPPFKAGDYFFFIFKDISTEAHPFSISNSQPDQSDQVVLTVRELGDYTRKLSALKLGSPVKAEGPFGRFDAIVKSSDEPLVLIGMGTGVAPLLNIAAKYYQTRSISLIWTVTNEQEMYFDSYFKDLEQKGCKYHVQVGRLKPDQLTAIVSKSEVKSARFLVVGGARSVINVEKMLRKIGVQRKNIFDERLTM</sequence>
<dbReference type="SUPFAM" id="SSF63380">
    <property type="entry name" value="Riboflavin synthase domain-like"/>
    <property type="match status" value="1"/>
</dbReference>
<keyword evidence="2" id="KW-0472">Membrane</keyword>
<dbReference type="Gene3D" id="3.40.50.80">
    <property type="entry name" value="Nucleotide-binding domain of ferredoxin-NADP reductase (FNR) module"/>
    <property type="match status" value="1"/>
</dbReference>
<evidence type="ECO:0000313" key="4">
    <source>
        <dbReference type="EMBL" id="BDR57056.1"/>
    </source>
</evidence>
<feature type="transmembrane region" description="Helical" evidence="2">
    <location>
        <begin position="177"/>
        <end position="200"/>
    </location>
</feature>